<keyword evidence="7" id="KW-1185">Reference proteome</keyword>
<feature type="domain" description="UreE urease accessory N-terminal" evidence="5">
    <location>
        <begin position="6"/>
        <end position="70"/>
    </location>
</feature>
<sequence>MLAESVLGNLKEGGSSKELDFIDLEWFDAQKRMGRFTSQKGAELVLKLKNPPKMGLCDGDILFEDATSLIAINIIPTPTLHVYANSTAQVARLCYEVGNRHASLYYGDSPLSFKTPFERPLQVLFDKLALRYEVLKSKLDASQRISVSAPHADPLQEGSAPLKFKSAPDLQIVMKK</sequence>
<dbReference type="KEGG" id="hbi:HBZC1_10460"/>
<dbReference type="CDD" id="cd00571">
    <property type="entry name" value="UreE"/>
    <property type="match status" value="1"/>
</dbReference>
<keyword evidence="2 4" id="KW-0533">Nickel</keyword>
<evidence type="ECO:0000259" key="5">
    <source>
        <dbReference type="SMART" id="SM00988"/>
    </source>
</evidence>
<dbReference type="EMBL" id="FR871757">
    <property type="protein sequence ID" value="CCB80032.1"/>
    <property type="molecule type" value="Genomic_DNA"/>
</dbReference>
<dbReference type="GO" id="GO:0006457">
    <property type="term" value="P:protein folding"/>
    <property type="evidence" value="ECO:0007669"/>
    <property type="project" value="InterPro"/>
</dbReference>
<dbReference type="RefSeq" id="WP_013890472.1">
    <property type="nucleotide sequence ID" value="NC_015674.1"/>
</dbReference>
<evidence type="ECO:0000256" key="2">
    <source>
        <dbReference type="ARBA" id="ARBA00022596"/>
    </source>
</evidence>
<protein>
    <recommendedName>
        <fullName evidence="4">Urease accessory protein UreE</fullName>
    </recommendedName>
</protein>
<dbReference type="GO" id="GO:0016151">
    <property type="term" value="F:nickel cation binding"/>
    <property type="evidence" value="ECO:0007669"/>
    <property type="project" value="UniProtKB-UniRule"/>
</dbReference>
<evidence type="ECO:0000256" key="1">
    <source>
        <dbReference type="ARBA" id="ARBA00022490"/>
    </source>
</evidence>
<reference evidence="6 7" key="1">
    <citation type="journal article" date="2011" name="J. Bacteriol.">
        <title>Genome sequence of Helicobacter bizzozeronii strain CIII-1, an isolate from human gastric mucosa.</title>
        <authorList>
            <person name="Schott T."/>
            <person name="Rossi M."/>
            <person name="Hanninen M.L."/>
        </authorList>
    </citation>
    <scope>NUCLEOTIDE SEQUENCE [LARGE SCALE GENOMIC DNA]</scope>
    <source>
        <strain evidence="6 7">CIII-1</strain>
    </source>
</reference>
<name>F8KT81_HELBC</name>
<proteinExistence type="inferred from homology"/>
<dbReference type="InterPro" id="IPR036118">
    <property type="entry name" value="UreE_N_sf"/>
</dbReference>
<evidence type="ECO:0000313" key="6">
    <source>
        <dbReference type="EMBL" id="CCB80032.1"/>
    </source>
</evidence>
<dbReference type="Gene3D" id="3.30.70.790">
    <property type="entry name" value="UreE, C-terminal domain"/>
    <property type="match status" value="1"/>
</dbReference>
<dbReference type="Gene3D" id="2.60.260.20">
    <property type="entry name" value="Urease metallochaperone UreE, N-terminal domain"/>
    <property type="match status" value="1"/>
</dbReference>
<dbReference type="InterPro" id="IPR012406">
    <property type="entry name" value="UreE"/>
</dbReference>
<dbReference type="Pfam" id="PF02814">
    <property type="entry name" value="UreE_N"/>
    <property type="match status" value="1"/>
</dbReference>
<evidence type="ECO:0000313" key="7">
    <source>
        <dbReference type="Proteomes" id="UP000008387"/>
    </source>
</evidence>
<dbReference type="GO" id="GO:0019627">
    <property type="term" value="P:urea metabolic process"/>
    <property type="evidence" value="ECO:0007669"/>
    <property type="project" value="InterPro"/>
</dbReference>
<organism evidence="6 7">
    <name type="scientific">Helicobacter bizzozeronii (strain CIII-1)</name>
    <dbReference type="NCBI Taxonomy" id="1002804"/>
    <lineage>
        <taxon>Bacteria</taxon>
        <taxon>Pseudomonadati</taxon>
        <taxon>Campylobacterota</taxon>
        <taxon>Epsilonproteobacteria</taxon>
        <taxon>Campylobacterales</taxon>
        <taxon>Helicobacteraceae</taxon>
        <taxon>Helicobacter</taxon>
    </lineage>
</organism>
<dbReference type="HAMAP" id="MF_00822">
    <property type="entry name" value="UreE"/>
    <property type="match status" value="1"/>
</dbReference>
<keyword evidence="1 4" id="KW-0963">Cytoplasm</keyword>
<dbReference type="PIRSF" id="PIRSF036402">
    <property type="entry name" value="Ureas_acces_UreE"/>
    <property type="match status" value="1"/>
</dbReference>
<dbReference type="eggNOG" id="COG2371">
    <property type="taxonomic scope" value="Bacteria"/>
</dbReference>
<dbReference type="STRING" id="1002804.HBZC1_10460"/>
<gene>
    <name evidence="4" type="primary">ureE</name>
    <name evidence="6" type="ordered locus">HBZC1_10460</name>
</gene>
<dbReference type="HOGENOM" id="CLU_093757_3_0_7"/>
<dbReference type="SUPFAM" id="SSF69287">
    <property type="entry name" value="Urease metallochaperone UreE, N-terminal domain"/>
    <property type="match status" value="1"/>
</dbReference>
<dbReference type="SUPFAM" id="SSF69737">
    <property type="entry name" value="Urease metallochaperone UreE, C-terminal domain"/>
    <property type="match status" value="1"/>
</dbReference>
<evidence type="ECO:0000256" key="3">
    <source>
        <dbReference type="ARBA" id="ARBA00023186"/>
    </source>
</evidence>
<dbReference type="InterPro" id="IPR004029">
    <property type="entry name" value="UreE_N"/>
</dbReference>
<dbReference type="SMART" id="SM00988">
    <property type="entry name" value="UreE_N"/>
    <property type="match status" value="1"/>
</dbReference>
<dbReference type="AlphaFoldDB" id="F8KT81"/>
<accession>F8KT81</accession>
<comment type="subcellular location">
    <subcellularLocation>
        <location evidence="4">Cytoplasm</location>
    </subcellularLocation>
</comment>
<dbReference type="GO" id="GO:0065003">
    <property type="term" value="P:protein-containing complex assembly"/>
    <property type="evidence" value="ECO:0007669"/>
    <property type="project" value="InterPro"/>
</dbReference>
<comment type="similarity">
    <text evidence="4">Belongs to the UreE family.</text>
</comment>
<dbReference type="GO" id="GO:0051082">
    <property type="term" value="F:unfolded protein binding"/>
    <property type="evidence" value="ECO:0007669"/>
    <property type="project" value="UniProtKB-UniRule"/>
</dbReference>
<dbReference type="Proteomes" id="UP000008387">
    <property type="component" value="Chromosome"/>
</dbReference>
<keyword evidence="3 4" id="KW-0143">Chaperone</keyword>
<dbReference type="GO" id="GO:0005737">
    <property type="term" value="C:cytoplasm"/>
    <property type="evidence" value="ECO:0007669"/>
    <property type="project" value="UniProtKB-SubCell"/>
</dbReference>
<comment type="function">
    <text evidence="4">Involved in urease metallocenter assembly. Binds nickel. Probably functions as a nickel donor during metallocenter assembly.</text>
</comment>
<evidence type="ECO:0000256" key="4">
    <source>
        <dbReference type="HAMAP-Rule" id="MF_00822"/>
    </source>
</evidence>